<proteinExistence type="predicted"/>
<sequence>CSLAVPVSSIHDLRSEELLGCETMRACLVHRQGPGASSSGAHAQNNERLLAATLSGALFRRERLPVPVSMKRWLFFVCCIANPIQRRAVVFRRPGFSFTPPTSSSRYPPGQPRDRRQEGLGYTLRDREIGDEMKLKFQKLTVCSPKLLQSTISANNERRKEEKLDRVVFCEMSECLSTSSSVGSNKKSSLSQLMNLPFTLKEKRTLRTRVWK</sequence>
<keyword evidence="3" id="KW-1185">Reference proteome</keyword>
<gene>
    <name evidence="2" type="ORF">K0M31_007371</name>
</gene>
<evidence type="ECO:0000256" key="1">
    <source>
        <dbReference type="SAM" id="MobiDB-lite"/>
    </source>
</evidence>
<organism evidence="2 3">
    <name type="scientific">Melipona bicolor</name>
    <dbReference type="NCBI Taxonomy" id="60889"/>
    <lineage>
        <taxon>Eukaryota</taxon>
        <taxon>Metazoa</taxon>
        <taxon>Ecdysozoa</taxon>
        <taxon>Arthropoda</taxon>
        <taxon>Hexapoda</taxon>
        <taxon>Insecta</taxon>
        <taxon>Pterygota</taxon>
        <taxon>Neoptera</taxon>
        <taxon>Endopterygota</taxon>
        <taxon>Hymenoptera</taxon>
        <taxon>Apocrita</taxon>
        <taxon>Aculeata</taxon>
        <taxon>Apoidea</taxon>
        <taxon>Anthophila</taxon>
        <taxon>Apidae</taxon>
        <taxon>Melipona</taxon>
    </lineage>
</organism>
<reference evidence="2" key="1">
    <citation type="submission" date="2021-10" db="EMBL/GenBank/DDBJ databases">
        <title>Melipona bicolor Genome sequencing and assembly.</title>
        <authorList>
            <person name="Araujo N.S."/>
            <person name="Arias M.C."/>
        </authorList>
    </citation>
    <scope>NUCLEOTIDE SEQUENCE</scope>
    <source>
        <strain evidence="2">USP_2M_L1-L4_2017</strain>
        <tissue evidence="2">Whole body</tissue>
    </source>
</reference>
<comment type="caution">
    <text evidence="2">The sequence shown here is derived from an EMBL/GenBank/DDBJ whole genome shotgun (WGS) entry which is preliminary data.</text>
</comment>
<dbReference type="AlphaFoldDB" id="A0AA40GBA1"/>
<dbReference type="EMBL" id="JAHYIQ010000002">
    <property type="protein sequence ID" value="KAK1134589.1"/>
    <property type="molecule type" value="Genomic_DNA"/>
</dbReference>
<evidence type="ECO:0000313" key="2">
    <source>
        <dbReference type="EMBL" id="KAK1134589.1"/>
    </source>
</evidence>
<name>A0AA40GBA1_9HYME</name>
<evidence type="ECO:0000313" key="3">
    <source>
        <dbReference type="Proteomes" id="UP001177670"/>
    </source>
</evidence>
<protein>
    <submittedName>
        <fullName evidence="2">Uncharacterized protein</fullName>
    </submittedName>
</protein>
<feature type="non-terminal residue" evidence="2">
    <location>
        <position position="212"/>
    </location>
</feature>
<accession>A0AA40GBA1</accession>
<feature type="compositionally biased region" description="Basic and acidic residues" evidence="1">
    <location>
        <begin position="112"/>
        <end position="121"/>
    </location>
</feature>
<dbReference type="Proteomes" id="UP001177670">
    <property type="component" value="Unassembled WGS sequence"/>
</dbReference>
<feature type="region of interest" description="Disordered" evidence="1">
    <location>
        <begin position="100"/>
        <end position="121"/>
    </location>
</feature>